<gene>
    <name evidence="6" type="primary">meaB</name>
    <name evidence="6" type="ORF">G4223_00930</name>
</gene>
<name>A0A7C9QRW8_9PROT</name>
<dbReference type="EC" id="3.6.5.-" evidence="6"/>
<evidence type="ECO:0000256" key="2">
    <source>
        <dbReference type="ARBA" id="ARBA00022741"/>
    </source>
</evidence>
<evidence type="ECO:0000256" key="5">
    <source>
        <dbReference type="ARBA" id="ARBA00048548"/>
    </source>
</evidence>
<dbReference type="EMBL" id="JAAIYP010000004">
    <property type="protein sequence ID" value="NFV78679.1"/>
    <property type="molecule type" value="Genomic_DNA"/>
</dbReference>
<dbReference type="Gene3D" id="1.20.5.170">
    <property type="match status" value="1"/>
</dbReference>
<accession>A0A7C9QRW8</accession>
<dbReference type="AlphaFoldDB" id="A0A7C9QRW8"/>
<keyword evidence="3 6" id="KW-0378">Hydrolase</keyword>
<comment type="caution">
    <text evidence="6">The sequence shown here is derived from an EMBL/GenBank/DDBJ whole genome shotgun (WGS) entry which is preliminary data.</text>
</comment>
<keyword evidence="4" id="KW-0342">GTP-binding</keyword>
<dbReference type="GO" id="GO:0005525">
    <property type="term" value="F:GTP binding"/>
    <property type="evidence" value="ECO:0007669"/>
    <property type="project" value="UniProtKB-KW"/>
</dbReference>
<evidence type="ECO:0000256" key="1">
    <source>
        <dbReference type="ARBA" id="ARBA00009625"/>
    </source>
</evidence>
<dbReference type="NCBIfam" id="TIGR00750">
    <property type="entry name" value="lao"/>
    <property type="match status" value="1"/>
</dbReference>
<dbReference type="RefSeq" id="WP_163673830.1">
    <property type="nucleotide sequence ID" value="NZ_JAAIYP010000004.1"/>
</dbReference>
<dbReference type="Gene3D" id="3.40.50.300">
    <property type="entry name" value="P-loop containing nucleotide triphosphate hydrolases"/>
    <property type="match status" value="1"/>
</dbReference>
<dbReference type="PANTHER" id="PTHR23408:SF3">
    <property type="entry name" value="METHYLMALONIC ACIDURIA TYPE A PROTEIN, MITOCHONDRIAL"/>
    <property type="match status" value="1"/>
</dbReference>
<keyword evidence="7" id="KW-1185">Reference proteome</keyword>
<protein>
    <submittedName>
        <fullName evidence="6">Methylmalonyl Co-A mutase-associated GTPase MeaB</fullName>
        <ecNumber evidence="6">3.6.5.-</ecNumber>
    </submittedName>
</protein>
<dbReference type="GO" id="GO:0005737">
    <property type="term" value="C:cytoplasm"/>
    <property type="evidence" value="ECO:0007669"/>
    <property type="project" value="TreeGrafter"/>
</dbReference>
<dbReference type="InterPro" id="IPR027417">
    <property type="entry name" value="P-loop_NTPase"/>
</dbReference>
<dbReference type="SUPFAM" id="SSF52540">
    <property type="entry name" value="P-loop containing nucleoside triphosphate hydrolases"/>
    <property type="match status" value="1"/>
</dbReference>
<dbReference type="InterPro" id="IPR005129">
    <property type="entry name" value="GTPase_ArgK"/>
</dbReference>
<dbReference type="FunFam" id="3.40.50.300:FF:000647">
    <property type="entry name" value="Methylmalonic aciduria type A homolog, mitochondrial"/>
    <property type="match status" value="1"/>
</dbReference>
<evidence type="ECO:0000256" key="4">
    <source>
        <dbReference type="ARBA" id="ARBA00023134"/>
    </source>
</evidence>
<evidence type="ECO:0000256" key="3">
    <source>
        <dbReference type="ARBA" id="ARBA00022801"/>
    </source>
</evidence>
<dbReference type="PANTHER" id="PTHR23408">
    <property type="entry name" value="METHYLMALONYL-COA MUTASE"/>
    <property type="match status" value="1"/>
</dbReference>
<evidence type="ECO:0000313" key="6">
    <source>
        <dbReference type="EMBL" id="NFV78679.1"/>
    </source>
</evidence>
<evidence type="ECO:0000313" key="7">
    <source>
        <dbReference type="Proteomes" id="UP000480684"/>
    </source>
</evidence>
<dbReference type="NCBIfam" id="NF006958">
    <property type="entry name" value="PRK09435.1"/>
    <property type="match status" value="1"/>
</dbReference>
<organism evidence="6 7">
    <name type="scientific">Magnetospirillum aberrantis SpK</name>
    <dbReference type="NCBI Taxonomy" id="908842"/>
    <lineage>
        <taxon>Bacteria</taxon>
        <taxon>Pseudomonadati</taxon>
        <taxon>Pseudomonadota</taxon>
        <taxon>Alphaproteobacteria</taxon>
        <taxon>Rhodospirillales</taxon>
        <taxon>Rhodospirillaceae</taxon>
        <taxon>Magnetospirillum</taxon>
    </lineage>
</organism>
<keyword evidence="2" id="KW-0547">Nucleotide-binding</keyword>
<dbReference type="Proteomes" id="UP000480684">
    <property type="component" value="Unassembled WGS sequence"/>
</dbReference>
<dbReference type="Pfam" id="PF03308">
    <property type="entry name" value="MeaB"/>
    <property type="match status" value="1"/>
</dbReference>
<comment type="similarity">
    <text evidence="1">Belongs to the SIMIBI class G3E GTPase family. ArgK/MeaB subfamily.</text>
</comment>
<reference evidence="6 7" key="1">
    <citation type="submission" date="2020-02" db="EMBL/GenBank/DDBJ databases">
        <authorList>
            <person name="Dziuba M."/>
            <person name="Kuznetsov B."/>
            <person name="Mardanov A."/>
            <person name="Ravin N."/>
            <person name="Grouzdev D."/>
        </authorList>
    </citation>
    <scope>NUCLEOTIDE SEQUENCE [LARGE SCALE GENOMIC DNA]</scope>
    <source>
        <strain evidence="6 7">SpK</strain>
    </source>
</reference>
<sequence>MSLDPLHLAEGVLAGQRRALARAITLIESTRPDHREAAEALLHRLLPHAGRSVRIGITGVPGAGKSTFIEAFGLHVVDKGHRLAVLAVDPSSPRTGGSILGDKTRMEELSRDERAFIRPSPSGCTLGGVARRTREAMLVCEAAGYDVIVVETVGVGQSETAVADMVDMFLLLLVPGGGDELQGIKKGIVELADAIIVNKADGDLAQAAARAARDYKNALHLLTPANAAWTVPVLTCSALEHAGIEQVWQSVGTYRDTMGKVGAFSERRSAQARAWMWNEVAETLMQTLKDDPKVAQLLPALERDVATGNTAPGRAARQLVATFRHHLESALA</sequence>
<dbReference type="Gene3D" id="1.10.287.130">
    <property type="match status" value="1"/>
</dbReference>
<dbReference type="CDD" id="cd03114">
    <property type="entry name" value="MMAA-like"/>
    <property type="match status" value="1"/>
</dbReference>
<dbReference type="GO" id="GO:0003924">
    <property type="term" value="F:GTPase activity"/>
    <property type="evidence" value="ECO:0007669"/>
    <property type="project" value="InterPro"/>
</dbReference>
<proteinExistence type="inferred from homology"/>
<comment type="catalytic activity">
    <reaction evidence="5">
        <text>GTP + H2O = GDP + phosphate + H(+)</text>
        <dbReference type="Rhea" id="RHEA:19669"/>
        <dbReference type="ChEBI" id="CHEBI:15377"/>
        <dbReference type="ChEBI" id="CHEBI:15378"/>
        <dbReference type="ChEBI" id="CHEBI:37565"/>
        <dbReference type="ChEBI" id="CHEBI:43474"/>
        <dbReference type="ChEBI" id="CHEBI:58189"/>
    </reaction>
</comment>